<dbReference type="EMBL" id="LAZR01012035">
    <property type="protein sequence ID" value="KKM46522.1"/>
    <property type="molecule type" value="Genomic_DNA"/>
</dbReference>
<dbReference type="PANTHER" id="PTHR45947">
    <property type="entry name" value="SULFOQUINOVOSYL TRANSFERASE SQD2"/>
    <property type="match status" value="1"/>
</dbReference>
<dbReference type="GO" id="GO:0016757">
    <property type="term" value="F:glycosyltransferase activity"/>
    <property type="evidence" value="ECO:0007669"/>
    <property type="project" value="TreeGrafter"/>
</dbReference>
<dbReference type="Pfam" id="PF13692">
    <property type="entry name" value="Glyco_trans_1_4"/>
    <property type="match status" value="1"/>
</dbReference>
<dbReference type="InterPro" id="IPR050194">
    <property type="entry name" value="Glycosyltransferase_grp1"/>
</dbReference>
<name>A0A0F9LNJ0_9ZZZZ</name>
<dbReference type="SUPFAM" id="SSF53756">
    <property type="entry name" value="UDP-Glycosyltransferase/glycogen phosphorylase"/>
    <property type="match status" value="1"/>
</dbReference>
<comment type="caution">
    <text evidence="2">The sequence shown here is derived from an EMBL/GenBank/DDBJ whole genome shotgun (WGS) entry which is preliminary data.</text>
</comment>
<accession>A0A0F9LNJ0</accession>
<dbReference type="Gene3D" id="3.40.50.2000">
    <property type="entry name" value="Glycogen Phosphorylase B"/>
    <property type="match status" value="2"/>
</dbReference>
<evidence type="ECO:0000313" key="2">
    <source>
        <dbReference type="EMBL" id="KKM46522.1"/>
    </source>
</evidence>
<organism evidence="2">
    <name type="scientific">marine sediment metagenome</name>
    <dbReference type="NCBI Taxonomy" id="412755"/>
    <lineage>
        <taxon>unclassified sequences</taxon>
        <taxon>metagenomes</taxon>
        <taxon>ecological metagenomes</taxon>
    </lineage>
</organism>
<protein>
    <recommendedName>
        <fullName evidence="3">Glycosyl transferase family 1 domain-containing protein</fullName>
    </recommendedName>
</protein>
<proteinExistence type="predicted"/>
<gene>
    <name evidence="2" type="ORF">LCGC14_1559760</name>
</gene>
<evidence type="ECO:0000256" key="1">
    <source>
        <dbReference type="SAM" id="MobiDB-lite"/>
    </source>
</evidence>
<reference evidence="2" key="1">
    <citation type="journal article" date="2015" name="Nature">
        <title>Complex archaea that bridge the gap between prokaryotes and eukaryotes.</title>
        <authorList>
            <person name="Spang A."/>
            <person name="Saw J.H."/>
            <person name="Jorgensen S.L."/>
            <person name="Zaremba-Niedzwiedzka K."/>
            <person name="Martijn J."/>
            <person name="Lind A.E."/>
            <person name="van Eijk R."/>
            <person name="Schleper C."/>
            <person name="Guy L."/>
            <person name="Ettema T.J."/>
        </authorList>
    </citation>
    <scope>NUCLEOTIDE SEQUENCE</scope>
</reference>
<feature type="region of interest" description="Disordered" evidence="1">
    <location>
        <begin position="1"/>
        <end position="23"/>
    </location>
</feature>
<sequence length="387" mass="43684">MAAQKLGQKFAPGEKGGIPPSKQDQKIDLRIAHWCNWAPRISGMYETTRELIEAENRIEGVLAGFCETPGLGAAPQRIKKAAEGGRVDPMHVHFRSQDWGWAMKFADIHVIHATKLGRVGELKPRAFFIHGTVEACLGNELEPQDRNASFSSAGGYIAKSAATFVTNERSRLFWSQFDYSGERVHRVNKGIDLEWWKRTPTTQDLTGEPSVLYGEVWRGIKHPLHLLYAVSQLYQENPEIRLNLWGCNVKRSFWQGMIKALRFDEFLGRPGLGNIIDYPEHYYTRGDVLVSPGIYGNVTRVHQEAMACGCPVIAWDTDPFQDTHPYKYAKAFDITDLGQKIMDASNDVLDDREGVAQQCRSIAEKYFDINLEAQQIVSVLRDVVSAQ</sequence>
<dbReference type="AlphaFoldDB" id="A0A0F9LNJ0"/>
<evidence type="ECO:0008006" key="3">
    <source>
        <dbReference type="Google" id="ProtNLM"/>
    </source>
</evidence>
<dbReference type="PANTHER" id="PTHR45947:SF3">
    <property type="entry name" value="SULFOQUINOVOSYL TRANSFERASE SQD2"/>
    <property type="match status" value="1"/>
</dbReference>